<proteinExistence type="inferred from homology"/>
<dbReference type="InterPro" id="IPR058626">
    <property type="entry name" value="MdtA-like_b-barrel"/>
</dbReference>
<name>A0A934VLP1_9BACT</name>
<dbReference type="Proteomes" id="UP000604083">
    <property type="component" value="Unassembled WGS sequence"/>
</dbReference>
<dbReference type="GO" id="GO:0022857">
    <property type="term" value="F:transmembrane transporter activity"/>
    <property type="evidence" value="ECO:0007669"/>
    <property type="project" value="InterPro"/>
</dbReference>
<evidence type="ECO:0000313" key="8">
    <source>
        <dbReference type="Proteomes" id="UP000604083"/>
    </source>
</evidence>
<evidence type="ECO:0000256" key="1">
    <source>
        <dbReference type="ARBA" id="ARBA00009477"/>
    </source>
</evidence>
<reference evidence="7" key="1">
    <citation type="submission" date="2021-01" db="EMBL/GenBank/DDBJ databases">
        <title>Modified the classification status of verrucomicrobia.</title>
        <authorList>
            <person name="Feng X."/>
        </authorList>
    </citation>
    <scope>NUCLEOTIDE SEQUENCE</scope>
    <source>
        <strain evidence="7">KCTC 12986</strain>
    </source>
</reference>
<dbReference type="AlphaFoldDB" id="A0A934VLP1"/>
<dbReference type="InterPro" id="IPR058624">
    <property type="entry name" value="MdtA-like_HH"/>
</dbReference>
<dbReference type="PANTHER" id="PTHR30158:SF10">
    <property type="entry name" value="CATION EFFLUX PUMP"/>
    <property type="match status" value="1"/>
</dbReference>
<dbReference type="Gene3D" id="2.40.50.100">
    <property type="match status" value="1"/>
</dbReference>
<dbReference type="PANTHER" id="PTHR30158">
    <property type="entry name" value="ACRA/E-RELATED COMPONENT OF DRUG EFFLUX TRANSPORTER"/>
    <property type="match status" value="1"/>
</dbReference>
<protein>
    <submittedName>
        <fullName evidence="7">Efflux RND transporter periplasmic adaptor subunit</fullName>
    </submittedName>
</protein>
<feature type="domain" description="Multidrug resistance protein MdtA-like barrel-sandwich hybrid" evidence="5">
    <location>
        <begin position="59"/>
        <end position="201"/>
    </location>
</feature>
<dbReference type="Gene3D" id="2.40.420.20">
    <property type="match status" value="1"/>
</dbReference>
<dbReference type="NCBIfam" id="TIGR01730">
    <property type="entry name" value="RND_mfp"/>
    <property type="match status" value="1"/>
</dbReference>
<accession>A0A934VLP1</accession>
<evidence type="ECO:0000256" key="3">
    <source>
        <dbReference type="SAM" id="MobiDB-lite"/>
    </source>
</evidence>
<comment type="caution">
    <text evidence="7">The sequence shown here is derived from an EMBL/GenBank/DDBJ whole genome shotgun (WGS) entry which is preliminary data.</text>
</comment>
<evidence type="ECO:0000256" key="2">
    <source>
        <dbReference type="SAM" id="Coils"/>
    </source>
</evidence>
<feature type="domain" description="Multidrug resistance protein MdtA-like beta-barrel" evidence="6">
    <location>
        <begin position="239"/>
        <end position="295"/>
    </location>
</feature>
<comment type="similarity">
    <text evidence="1">Belongs to the membrane fusion protein (MFP) (TC 8.A.1) family.</text>
</comment>
<dbReference type="Pfam" id="PF25944">
    <property type="entry name" value="Beta-barrel_RND"/>
    <property type="match status" value="1"/>
</dbReference>
<dbReference type="InterPro" id="IPR006143">
    <property type="entry name" value="RND_pump_MFP"/>
</dbReference>
<organism evidence="7 8">
    <name type="scientific">Roseibacillus ishigakijimensis</name>
    <dbReference type="NCBI Taxonomy" id="454146"/>
    <lineage>
        <taxon>Bacteria</taxon>
        <taxon>Pseudomonadati</taxon>
        <taxon>Verrucomicrobiota</taxon>
        <taxon>Verrucomicrobiia</taxon>
        <taxon>Verrucomicrobiales</taxon>
        <taxon>Verrucomicrobiaceae</taxon>
        <taxon>Roseibacillus</taxon>
    </lineage>
</organism>
<feature type="region of interest" description="Disordered" evidence="3">
    <location>
        <begin position="363"/>
        <end position="385"/>
    </location>
</feature>
<dbReference type="Gene3D" id="1.10.287.470">
    <property type="entry name" value="Helix hairpin bin"/>
    <property type="match status" value="1"/>
</dbReference>
<dbReference type="EMBL" id="JAENIO010000035">
    <property type="protein sequence ID" value="MBK1834889.1"/>
    <property type="molecule type" value="Genomic_DNA"/>
</dbReference>
<feature type="domain" description="Multidrug resistance protein MdtA-like alpha-helical hairpin" evidence="4">
    <location>
        <begin position="100"/>
        <end position="169"/>
    </location>
</feature>
<feature type="coiled-coil region" evidence="2">
    <location>
        <begin position="93"/>
        <end position="120"/>
    </location>
</feature>
<dbReference type="Pfam" id="PF25876">
    <property type="entry name" value="HH_MFP_RND"/>
    <property type="match status" value="1"/>
</dbReference>
<dbReference type="InterPro" id="IPR058625">
    <property type="entry name" value="MdtA-like_BSH"/>
</dbReference>
<gene>
    <name evidence="7" type="ORF">JIN78_12535</name>
</gene>
<keyword evidence="8" id="KW-1185">Reference proteome</keyword>
<dbReference type="Gene3D" id="2.40.30.170">
    <property type="match status" value="1"/>
</dbReference>
<keyword evidence="2" id="KW-0175">Coiled coil</keyword>
<dbReference type="Pfam" id="PF25917">
    <property type="entry name" value="BSH_RND"/>
    <property type="match status" value="1"/>
</dbReference>
<evidence type="ECO:0000259" key="4">
    <source>
        <dbReference type="Pfam" id="PF25876"/>
    </source>
</evidence>
<dbReference type="SUPFAM" id="SSF111369">
    <property type="entry name" value="HlyD-like secretion proteins"/>
    <property type="match status" value="1"/>
</dbReference>
<dbReference type="GO" id="GO:0005886">
    <property type="term" value="C:plasma membrane"/>
    <property type="evidence" value="ECO:0007669"/>
    <property type="project" value="TreeGrafter"/>
</dbReference>
<evidence type="ECO:0000313" key="7">
    <source>
        <dbReference type="EMBL" id="MBK1834889.1"/>
    </source>
</evidence>
<dbReference type="RefSeq" id="WP_200392323.1">
    <property type="nucleotide sequence ID" value="NZ_JAENIO010000035.1"/>
</dbReference>
<evidence type="ECO:0000259" key="5">
    <source>
        <dbReference type="Pfam" id="PF25917"/>
    </source>
</evidence>
<dbReference type="GO" id="GO:0046677">
    <property type="term" value="P:response to antibiotic"/>
    <property type="evidence" value="ECO:0007669"/>
    <property type="project" value="TreeGrafter"/>
</dbReference>
<sequence>MRSPLLISSLFLCFLPSCHQEEEAPAAPQRPPAVVQFVHPVQKEITAWDEYTGRLEAVNEVEVRARVSGLLERVNFTDGQLVEEGDLLFTIDREPFEAELAAAQADLAQAETERDLARSNYQRGQALLERNAIAAEDVEVRKGTFAGAEARVQAQRARVRIAQLNLEYTEVRSPITGRTADRFVSAGNLISGGTAQSTLLTTIVTVDPIYCRIEADEASVLKYMRLNLAGKRESAREGGLEIQMGLGDDEGFPRVGRIDFVNNAFDTGTATMRARAVFDNDDGFLTPGMFARVRLPGRGEYTAMLVPEIAVQTQQSFTSLLTVGEGEVVEVTPVTLGPLQGEMRVVEGELDTETRVIVSGITQARPGAPVQAERAPAESGEAESH</sequence>
<evidence type="ECO:0000259" key="6">
    <source>
        <dbReference type="Pfam" id="PF25944"/>
    </source>
</evidence>